<feature type="region of interest" description="Disordered" evidence="1">
    <location>
        <begin position="1"/>
        <end position="91"/>
    </location>
</feature>
<feature type="compositionally biased region" description="Polar residues" evidence="1">
    <location>
        <begin position="71"/>
        <end position="85"/>
    </location>
</feature>
<accession>A0ABD3VT32</accession>
<dbReference type="Proteomes" id="UP001634394">
    <property type="component" value="Unassembled WGS sequence"/>
</dbReference>
<sequence>MENTTTNINTGGRVQLEPLTVASKGREKGKPQIQTTKHQEKIRPRMGKIRFQMDSKGMEPGRWKRKKDRTQGGSSSTIDRQPTGETETKQT</sequence>
<name>A0ABD3VT32_SINWO</name>
<comment type="caution">
    <text evidence="2">The sequence shown here is derived from an EMBL/GenBank/DDBJ whole genome shotgun (WGS) entry which is preliminary data.</text>
</comment>
<dbReference type="AlphaFoldDB" id="A0ABD3VT32"/>
<proteinExistence type="predicted"/>
<evidence type="ECO:0000256" key="1">
    <source>
        <dbReference type="SAM" id="MobiDB-lite"/>
    </source>
</evidence>
<feature type="compositionally biased region" description="Polar residues" evidence="1">
    <location>
        <begin position="1"/>
        <end position="12"/>
    </location>
</feature>
<keyword evidence="3" id="KW-1185">Reference proteome</keyword>
<feature type="compositionally biased region" description="Basic and acidic residues" evidence="1">
    <location>
        <begin position="51"/>
        <end position="62"/>
    </location>
</feature>
<organism evidence="2 3">
    <name type="scientific">Sinanodonta woodiana</name>
    <name type="common">Chinese pond mussel</name>
    <name type="synonym">Anodonta woodiana</name>
    <dbReference type="NCBI Taxonomy" id="1069815"/>
    <lineage>
        <taxon>Eukaryota</taxon>
        <taxon>Metazoa</taxon>
        <taxon>Spiralia</taxon>
        <taxon>Lophotrochozoa</taxon>
        <taxon>Mollusca</taxon>
        <taxon>Bivalvia</taxon>
        <taxon>Autobranchia</taxon>
        <taxon>Heteroconchia</taxon>
        <taxon>Palaeoheterodonta</taxon>
        <taxon>Unionida</taxon>
        <taxon>Unionoidea</taxon>
        <taxon>Unionidae</taxon>
        <taxon>Unioninae</taxon>
        <taxon>Sinanodonta</taxon>
    </lineage>
</organism>
<dbReference type="EMBL" id="JBJQND010000010">
    <property type="protein sequence ID" value="KAL3864764.1"/>
    <property type="molecule type" value="Genomic_DNA"/>
</dbReference>
<protein>
    <submittedName>
        <fullName evidence="2">Uncharacterized protein</fullName>
    </submittedName>
</protein>
<evidence type="ECO:0000313" key="3">
    <source>
        <dbReference type="Proteomes" id="UP001634394"/>
    </source>
</evidence>
<feature type="non-terminal residue" evidence="2">
    <location>
        <position position="91"/>
    </location>
</feature>
<reference evidence="2 3" key="1">
    <citation type="submission" date="2024-11" db="EMBL/GenBank/DDBJ databases">
        <title>Chromosome-level genome assembly of the freshwater bivalve Anodonta woodiana.</title>
        <authorList>
            <person name="Chen X."/>
        </authorList>
    </citation>
    <scope>NUCLEOTIDE SEQUENCE [LARGE SCALE GENOMIC DNA]</scope>
    <source>
        <strain evidence="2">MN2024</strain>
        <tissue evidence="2">Gills</tissue>
    </source>
</reference>
<evidence type="ECO:0000313" key="2">
    <source>
        <dbReference type="EMBL" id="KAL3864764.1"/>
    </source>
</evidence>
<gene>
    <name evidence="2" type="ORF">ACJMK2_006420</name>
</gene>